<evidence type="ECO:0000256" key="2">
    <source>
        <dbReference type="ARBA" id="ARBA00022963"/>
    </source>
</evidence>
<name>A0A2S6GJM1_9PSEU</name>
<dbReference type="Pfam" id="PF03403">
    <property type="entry name" value="PAF-AH_p_II"/>
    <property type="match status" value="1"/>
</dbReference>
<keyword evidence="1 6" id="KW-0378">Hydrolase</keyword>
<evidence type="ECO:0000256" key="1">
    <source>
        <dbReference type="ARBA" id="ARBA00022801"/>
    </source>
</evidence>
<dbReference type="GO" id="GO:0003847">
    <property type="term" value="F:1-alkyl-2-acetylglycerophosphocholine esterase activity"/>
    <property type="evidence" value="ECO:0007669"/>
    <property type="project" value="TreeGrafter"/>
</dbReference>
<dbReference type="AlphaFoldDB" id="A0A2S6GJM1"/>
<dbReference type="Proteomes" id="UP000239203">
    <property type="component" value="Unassembled WGS sequence"/>
</dbReference>
<evidence type="ECO:0000313" key="7">
    <source>
        <dbReference type="Proteomes" id="UP000239203"/>
    </source>
</evidence>
<dbReference type="PANTHER" id="PTHR10272">
    <property type="entry name" value="PLATELET-ACTIVATING FACTOR ACETYLHYDROLASE"/>
    <property type="match status" value="1"/>
</dbReference>
<dbReference type="RefSeq" id="WP_181043688.1">
    <property type="nucleotide sequence ID" value="NZ_CP154825.1"/>
</dbReference>
<dbReference type="PANTHER" id="PTHR10272:SF0">
    <property type="entry name" value="PLATELET-ACTIVATING FACTOR ACETYLHYDROLASE"/>
    <property type="match status" value="1"/>
</dbReference>
<keyword evidence="5" id="KW-0732">Signal</keyword>
<accession>A0A2S6GJM1</accession>
<keyword evidence="3" id="KW-0443">Lipid metabolism</keyword>
<gene>
    <name evidence="6" type="ORF">CLV40_11469</name>
</gene>
<evidence type="ECO:0000256" key="5">
    <source>
        <dbReference type="SAM" id="SignalP"/>
    </source>
</evidence>
<organism evidence="6 7">
    <name type="scientific">Actinokineospora auranticolor</name>
    <dbReference type="NCBI Taxonomy" id="155976"/>
    <lineage>
        <taxon>Bacteria</taxon>
        <taxon>Bacillati</taxon>
        <taxon>Actinomycetota</taxon>
        <taxon>Actinomycetes</taxon>
        <taxon>Pseudonocardiales</taxon>
        <taxon>Pseudonocardiaceae</taxon>
        <taxon>Actinokineospora</taxon>
    </lineage>
</organism>
<keyword evidence="2" id="KW-0442">Lipid degradation</keyword>
<protein>
    <submittedName>
        <fullName evidence="6">Platelet-activating factor acetylhydrolase isoform II</fullName>
    </submittedName>
</protein>
<feature type="chain" id="PRO_5015455243" evidence="5">
    <location>
        <begin position="30"/>
        <end position="438"/>
    </location>
</feature>
<keyword evidence="7" id="KW-1185">Reference proteome</keyword>
<sequence length="438" mass="47094">MSTKHIRATGVVAGLAVLSALATATPAAAAPAGRAPGVEVGLGDLRVDATKAAKPGANPVRVRVPEPTGRSRVGTTDLHLVDQDRVDPWKPDRKRELMVTISYPSGGGGQRANWVTPGLAAVIDQAAGPELFGVQPGAVDWTGVRRAAKADTRADGRWPVVLFSPGFGSPRELGAAMVDDLASHGYVVVSLSHTFESFAVEFPGGRTELGVVPDYEPATMQTAIDARVADTRFVLDELARLTRGQNPDVDGKSLPRGLAGALDLSRVGMYGHSYGGYTAGEAMFHDRRIDAGINLDGSMGTEERPSQVAAHGLDRPFLLVGADFANPDGTWDEHSHRPQGFDVSWAKFWANQRGWTRDLHLNHATHYGVTDLQFVVPQLAKAMPPGKVQELVGTIDPARSWAAQTDYYSAFFDLHLKGRDRHLFGNKPPRHPDVTFLQ</sequence>
<feature type="signal peptide" evidence="5">
    <location>
        <begin position="1"/>
        <end position="29"/>
    </location>
</feature>
<comment type="caution">
    <text evidence="6">The sequence shown here is derived from an EMBL/GenBank/DDBJ whole genome shotgun (WGS) entry which is preliminary data.</text>
</comment>
<evidence type="ECO:0000256" key="3">
    <source>
        <dbReference type="ARBA" id="ARBA00023098"/>
    </source>
</evidence>
<dbReference type="EMBL" id="PTIX01000014">
    <property type="protein sequence ID" value="PPK65417.1"/>
    <property type="molecule type" value="Genomic_DNA"/>
</dbReference>
<feature type="region of interest" description="Disordered" evidence="4">
    <location>
        <begin position="54"/>
        <end position="73"/>
    </location>
</feature>
<dbReference type="Gene3D" id="3.40.50.1820">
    <property type="entry name" value="alpha/beta hydrolase"/>
    <property type="match status" value="1"/>
</dbReference>
<dbReference type="InterPro" id="IPR029058">
    <property type="entry name" value="AB_hydrolase_fold"/>
</dbReference>
<evidence type="ECO:0000256" key="4">
    <source>
        <dbReference type="SAM" id="MobiDB-lite"/>
    </source>
</evidence>
<dbReference type="SUPFAM" id="SSF53474">
    <property type="entry name" value="alpha/beta-Hydrolases"/>
    <property type="match status" value="1"/>
</dbReference>
<proteinExistence type="predicted"/>
<reference evidence="6 7" key="1">
    <citation type="submission" date="2018-02" db="EMBL/GenBank/DDBJ databases">
        <title>Genomic Encyclopedia of Archaeal and Bacterial Type Strains, Phase II (KMG-II): from individual species to whole genera.</title>
        <authorList>
            <person name="Goeker M."/>
        </authorList>
    </citation>
    <scope>NUCLEOTIDE SEQUENCE [LARGE SCALE GENOMIC DNA]</scope>
    <source>
        <strain evidence="6 7">YU 961-1</strain>
    </source>
</reference>
<evidence type="ECO:0000313" key="6">
    <source>
        <dbReference type="EMBL" id="PPK65417.1"/>
    </source>
</evidence>
<dbReference type="GO" id="GO:0016042">
    <property type="term" value="P:lipid catabolic process"/>
    <property type="evidence" value="ECO:0007669"/>
    <property type="project" value="UniProtKB-KW"/>
</dbReference>